<organism evidence="1 2">
    <name type="scientific">Alkalicaulis satelles</name>
    <dbReference type="NCBI Taxonomy" id="2609175"/>
    <lineage>
        <taxon>Bacteria</taxon>
        <taxon>Pseudomonadati</taxon>
        <taxon>Pseudomonadota</taxon>
        <taxon>Alphaproteobacteria</taxon>
        <taxon>Maricaulales</taxon>
        <taxon>Maricaulaceae</taxon>
        <taxon>Alkalicaulis</taxon>
    </lineage>
</organism>
<gene>
    <name evidence="1" type="ORF">F1654_12275</name>
</gene>
<evidence type="ECO:0000313" key="1">
    <source>
        <dbReference type="EMBL" id="KAA5801659.1"/>
    </source>
</evidence>
<evidence type="ECO:0000313" key="2">
    <source>
        <dbReference type="Proteomes" id="UP000325122"/>
    </source>
</evidence>
<proteinExistence type="predicted"/>
<keyword evidence="2" id="KW-1185">Reference proteome</keyword>
<protein>
    <recommendedName>
        <fullName evidence="3">BPP domain-containing protein</fullName>
    </recommendedName>
</protein>
<sequence>MTARPHRADRSLLRPLAVLFIAGALAGCNFFESPDEPDDPARIERTAIVTGAFEAPGGARELAFLPDESAPGNGMLAAAGLQGGLSIFNMDGRELISASGPRLRGLAGIGGFPLRGETLPLVFGMDENGALRGYAVVRAIDEVIELPLEGDLPGGSSLCLYGLGIGYIDLAILADGDEARIVRLSDGGGQGLSVRQRESRALPFPARSCARAGSDLLVAGPTAGIARVDERGETRASSDRLPGSSIAYSELLGRPAALMVSPESGLMDVLDARSLELITRVRFEAGLGAPGFDSPSALALTDENFGGGAFSNGVAAAYDRADGRIKLIAREVITRTTLAEDS</sequence>
<reference evidence="1 2" key="1">
    <citation type="submission" date="2019-09" db="EMBL/GenBank/DDBJ databases">
        <authorList>
            <person name="Kevbrin V."/>
            <person name="Grouzdev D.S."/>
        </authorList>
    </citation>
    <scope>NUCLEOTIDE SEQUENCE [LARGE SCALE GENOMIC DNA]</scope>
    <source>
        <strain evidence="1 2">G-192</strain>
    </source>
</reference>
<dbReference type="SUPFAM" id="SSF50956">
    <property type="entry name" value="Thermostable phytase (3-phytase)"/>
    <property type="match status" value="1"/>
</dbReference>
<dbReference type="RefSeq" id="WP_150023847.1">
    <property type="nucleotide sequence ID" value="NZ_VWOJ01000004.1"/>
</dbReference>
<evidence type="ECO:0008006" key="3">
    <source>
        <dbReference type="Google" id="ProtNLM"/>
    </source>
</evidence>
<comment type="caution">
    <text evidence="1">The sequence shown here is derived from an EMBL/GenBank/DDBJ whole genome shotgun (WGS) entry which is preliminary data.</text>
</comment>
<accession>A0A5M6ZAC4</accession>
<dbReference type="EMBL" id="VWOJ01000004">
    <property type="protein sequence ID" value="KAA5801659.1"/>
    <property type="molecule type" value="Genomic_DNA"/>
</dbReference>
<dbReference type="Gene3D" id="2.120.10.30">
    <property type="entry name" value="TolB, C-terminal domain"/>
    <property type="match status" value="1"/>
</dbReference>
<name>A0A5M6ZAC4_9PROT</name>
<dbReference type="PROSITE" id="PS51257">
    <property type="entry name" value="PROKAR_LIPOPROTEIN"/>
    <property type="match status" value="1"/>
</dbReference>
<dbReference type="Proteomes" id="UP000325122">
    <property type="component" value="Unassembled WGS sequence"/>
</dbReference>
<dbReference type="InterPro" id="IPR011042">
    <property type="entry name" value="6-blade_b-propeller_TolB-like"/>
</dbReference>
<dbReference type="AlphaFoldDB" id="A0A5M6ZAC4"/>